<protein>
    <submittedName>
        <fullName evidence="2">Hypothetical_protein</fullName>
    </submittedName>
</protein>
<reference evidence="1" key="1">
    <citation type="submission" date="2023-06" db="EMBL/GenBank/DDBJ databases">
        <authorList>
            <person name="Kurt Z."/>
        </authorList>
    </citation>
    <scope>NUCLEOTIDE SEQUENCE</scope>
</reference>
<dbReference type="AlphaFoldDB" id="A0AA86V1D3"/>
<organism evidence="1">
    <name type="scientific">Hexamita inflata</name>
    <dbReference type="NCBI Taxonomy" id="28002"/>
    <lineage>
        <taxon>Eukaryota</taxon>
        <taxon>Metamonada</taxon>
        <taxon>Diplomonadida</taxon>
        <taxon>Hexamitidae</taxon>
        <taxon>Hexamitinae</taxon>
        <taxon>Hexamita</taxon>
    </lineage>
</organism>
<proteinExistence type="predicted"/>
<gene>
    <name evidence="1" type="ORF">HINF_LOCUS64409</name>
    <name evidence="2" type="ORF">HINF_LOCUS7510</name>
</gene>
<evidence type="ECO:0000313" key="1">
    <source>
        <dbReference type="EMBL" id="CAI9976764.1"/>
    </source>
</evidence>
<name>A0AA86V1D3_9EUKA</name>
<reference evidence="2 3" key="2">
    <citation type="submission" date="2024-07" db="EMBL/GenBank/DDBJ databases">
        <authorList>
            <person name="Akdeniz Z."/>
        </authorList>
    </citation>
    <scope>NUCLEOTIDE SEQUENCE [LARGE SCALE GENOMIC DNA]</scope>
</reference>
<keyword evidence="3" id="KW-1185">Reference proteome</keyword>
<evidence type="ECO:0000313" key="3">
    <source>
        <dbReference type="Proteomes" id="UP001642409"/>
    </source>
</evidence>
<evidence type="ECO:0000313" key="2">
    <source>
        <dbReference type="EMBL" id="CAL5983198.1"/>
    </source>
</evidence>
<dbReference type="EMBL" id="CAXDID020000015">
    <property type="protein sequence ID" value="CAL5983198.1"/>
    <property type="molecule type" value="Genomic_DNA"/>
</dbReference>
<comment type="caution">
    <text evidence="1">The sequence shown here is derived from an EMBL/GenBank/DDBJ whole genome shotgun (WGS) entry which is preliminary data.</text>
</comment>
<accession>A0AA86V1D3</accession>
<sequence length="110" mass="13208">MYYTLITLQTYYHNHQQNLPKLQIPVLEKLSSTELNTIITPYKNSVKSDSLDLLSNQELKQTIIEQINNCNYQLRVQIKRIMYLKWCNEKNQNVINKVQTNMQYLQKRSQ</sequence>
<dbReference type="Proteomes" id="UP001642409">
    <property type="component" value="Unassembled WGS sequence"/>
</dbReference>
<dbReference type="EMBL" id="CATOUU010001174">
    <property type="protein sequence ID" value="CAI9976764.1"/>
    <property type="molecule type" value="Genomic_DNA"/>
</dbReference>